<protein>
    <submittedName>
        <fullName evidence="1">Uncharacterized protein</fullName>
    </submittedName>
</protein>
<reference evidence="1" key="1">
    <citation type="submission" date="2019-08" db="EMBL/GenBank/DDBJ databases">
        <authorList>
            <person name="Kucharzyk K."/>
            <person name="Murdoch R.W."/>
            <person name="Higgins S."/>
            <person name="Loffler F."/>
        </authorList>
    </citation>
    <scope>NUCLEOTIDE SEQUENCE</scope>
</reference>
<organism evidence="1">
    <name type="scientific">bioreactor metagenome</name>
    <dbReference type="NCBI Taxonomy" id="1076179"/>
    <lineage>
        <taxon>unclassified sequences</taxon>
        <taxon>metagenomes</taxon>
        <taxon>ecological metagenomes</taxon>
    </lineage>
</organism>
<dbReference type="EMBL" id="VSSQ01000080">
    <property type="protein sequence ID" value="MPL74476.1"/>
    <property type="molecule type" value="Genomic_DNA"/>
</dbReference>
<evidence type="ECO:0000313" key="1">
    <source>
        <dbReference type="EMBL" id="MPL74476.1"/>
    </source>
</evidence>
<name>A0A644U6C3_9ZZZZ</name>
<accession>A0A644U6C3</accession>
<proteinExistence type="predicted"/>
<comment type="caution">
    <text evidence="1">The sequence shown here is derived from an EMBL/GenBank/DDBJ whole genome shotgun (WGS) entry which is preliminary data.</text>
</comment>
<dbReference type="AlphaFoldDB" id="A0A644U6C3"/>
<gene>
    <name evidence="1" type="ORF">SDC9_20288</name>
</gene>
<sequence length="97" mass="10559">MATGDKATDQKSTISFLAVSGLNCIPVGNCIHAFATRIQRAERFVPMATKYVEIKWAFLLTLFHPKNITAKNVLSRKKASIPSIASGAPKISPTNQE</sequence>